<name>A0AAD4R522_9BILA</name>
<dbReference type="AlphaFoldDB" id="A0AAD4R522"/>
<protein>
    <submittedName>
        <fullName evidence="6">Inhibitor of apoptosis-promoting bax1 domain-containing protein</fullName>
    </submittedName>
</protein>
<dbReference type="InterPro" id="IPR006214">
    <property type="entry name" value="Bax_inhibitor_1-related"/>
</dbReference>
<accession>A0AAD4R522</accession>
<keyword evidence="3 5" id="KW-1133">Transmembrane helix</keyword>
<comment type="caution">
    <text evidence="6">The sequence shown here is derived from an EMBL/GenBank/DDBJ whole genome shotgun (WGS) entry which is preliminary data.</text>
</comment>
<evidence type="ECO:0000313" key="7">
    <source>
        <dbReference type="Proteomes" id="UP001201812"/>
    </source>
</evidence>
<feature type="transmembrane region" description="Helical" evidence="5">
    <location>
        <begin position="95"/>
        <end position="115"/>
    </location>
</feature>
<dbReference type="GO" id="GO:2001234">
    <property type="term" value="P:negative regulation of apoptotic signaling pathway"/>
    <property type="evidence" value="ECO:0007669"/>
    <property type="project" value="TreeGrafter"/>
</dbReference>
<dbReference type="GO" id="GO:0005783">
    <property type="term" value="C:endoplasmic reticulum"/>
    <property type="evidence" value="ECO:0007669"/>
    <property type="project" value="TreeGrafter"/>
</dbReference>
<evidence type="ECO:0000313" key="6">
    <source>
        <dbReference type="EMBL" id="KAI1710539.1"/>
    </source>
</evidence>
<dbReference type="EMBL" id="JAKKPZ010000025">
    <property type="protein sequence ID" value="KAI1710539.1"/>
    <property type="molecule type" value="Genomic_DNA"/>
</dbReference>
<organism evidence="6 7">
    <name type="scientific">Ditylenchus destructor</name>
    <dbReference type="NCBI Taxonomy" id="166010"/>
    <lineage>
        <taxon>Eukaryota</taxon>
        <taxon>Metazoa</taxon>
        <taxon>Ecdysozoa</taxon>
        <taxon>Nematoda</taxon>
        <taxon>Chromadorea</taxon>
        <taxon>Rhabditida</taxon>
        <taxon>Tylenchina</taxon>
        <taxon>Tylenchomorpha</taxon>
        <taxon>Sphaerularioidea</taxon>
        <taxon>Anguinidae</taxon>
        <taxon>Anguininae</taxon>
        <taxon>Ditylenchus</taxon>
    </lineage>
</organism>
<reference evidence="6" key="1">
    <citation type="submission" date="2022-01" db="EMBL/GenBank/DDBJ databases">
        <title>Genome Sequence Resource for Two Populations of Ditylenchus destructor, the Migratory Endoparasitic Phytonematode.</title>
        <authorList>
            <person name="Zhang H."/>
            <person name="Lin R."/>
            <person name="Xie B."/>
        </authorList>
    </citation>
    <scope>NUCLEOTIDE SEQUENCE</scope>
    <source>
        <strain evidence="6">BazhouSP</strain>
    </source>
</reference>
<dbReference type="PANTHER" id="PTHR23291:SF127">
    <property type="entry name" value="PROTEIN LIFEGUARD 1-LIKE"/>
    <property type="match status" value="1"/>
</dbReference>
<evidence type="ECO:0000256" key="5">
    <source>
        <dbReference type="RuleBase" id="RU004379"/>
    </source>
</evidence>
<comment type="similarity">
    <text evidence="5">Belongs to the BI1 family.</text>
</comment>
<feature type="transmembrane region" description="Helical" evidence="5">
    <location>
        <begin position="225"/>
        <end position="249"/>
    </location>
</feature>
<dbReference type="Proteomes" id="UP001201812">
    <property type="component" value="Unassembled WGS sequence"/>
</dbReference>
<keyword evidence="2 5" id="KW-0812">Transmembrane</keyword>
<gene>
    <name evidence="6" type="ORF">DdX_10597</name>
</gene>
<dbReference type="Pfam" id="PF01027">
    <property type="entry name" value="Bax1-I"/>
    <property type="match status" value="1"/>
</dbReference>
<evidence type="ECO:0000256" key="4">
    <source>
        <dbReference type="ARBA" id="ARBA00023136"/>
    </source>
</evidence>
<keyword evidence="4 5" id="KW-0472">Membrane</keyword>
<proteinExistence type="inferred from homology"/>
<evidence type="ECO:0000256" key="3">
    <source>
        <dbReference type="ARBA" id="ARBA00022989"/>
    </source>
</evidence>
<feature type="transmembrane region" description="Helical" evidence="5">
    <location>
        <begin position="152"/>
        <end position="174"/>
    </location>
</feature>
<keyword evidence="7" id="KW-1185">Reference proteome</keyword>
<evidence type="ECO:0000256" key="2">
    <source>
        <dbReference type="ARBA" id="ARBA00022692"/>
    </source>
</evidence>
<feature type="transmembrane region" description="Helical" evidence="5">
    <location>
        <begin position="67"/>
        <end position="88"/>
    </location>
</feature>
<comment type="subcellular location">
    <subcellularLocation>
        <location evidence="1">Membrane</location>
        <topology evidence="1">Multi-pass membrane protein</topology>
    </subcellularLocation>
</comment>
<dbReference type="PANTHER" id="PTHR23291">
    <property type="entry name" value="BAX INHIBITOR-RELATED"/>
    <property type="match status" value="1"/>
</dbReference>
<feature type="transmembrane region" description="Helical" evidence="5">
    <location>
        <begin position="121"/>
        <end position="140"/>
    </location>
</feature>
<feature type="transmembrane region" description="Helical" evidence="5">
    <location>
        <begin position="180"/>
        <end position="204"/>
    </location>
</feature>
<evidence type="ECO:0000256" key="1">
    <source>
        <dbReference type="ARBA" id="ARBA00004141"/>
    </source>
</evidence>
<sequence length="307" mass="34166">MSPWYMHRMALNKLDQASQNLKLVRAAFIRKVFLLLSLMLFVITLMTSVPFIHRPLISFMQEENDRAVGLISINVFIFAIIYLPMAFIRKVRRSIICASILTIFTGFITSSLTAYTEAEVFLLTLVMTLAMCGLVVLFNLQTKSDFVTSGHGRLLFSALAFTVVGTGGALSIYVFKIKDIYVFIAAQCSVIFIIWLVIDLQMLIKGQRSSAEISVEDYTFTAIQLFLDMFIIFWIIWGILMVLLCILGLCMGGGHGDVPSCPSCEKIKDCDDCCGCCCCSSTTDPGRKPTADPREMTNAATITVQPM</sequence>
<feature type="transmembrane region" description="Helical" evidence="5">
    <location>
        <begin position="32"/>
        <end position="52"/>
    </location>
</feature>
<dbReference type="GO" id="GO:0016020">
    <property type="term" value="C:membrane"/>
    <property type="evidence" value="ECO:0007669"/>
    <property type="project" value="UniProtKB-SubCell"/>
</dbReference>
<dbReference type="GO" id="GO:0005794">
    <property type="term" value="C:Golgi apparatus"/>
    <property type="evidence" value="ECO:0007669"/>
    <property type="project" value="TreeGrafter"/>
</dbReference>